<keyword evidence="3" id="KW-1185">Reference proteome</keyword>
<name>A0ABN2U9Y2_9MICO</name>
<sequence length="221" mass="21732">MDEPHADADVGVVADRGDRRPAVPGAPALGTAMLVGAVCGLAWAAAFRGWMASIAGGASAFGWAGTFLAVLLPGVVAGGLLGLAEAIRRRGGRPHWRWLALAPLAFAVAPLLLPGAIEALLTQALGGGAIAVPLAAIAGGFALSGRGSLWARIPLGVLAVAFAGALVATTAVVGGIRFSLDQPRGAWAATLAASAFAVLALAASIPFRRVVGVAAPGAGRG</sequence>
<comment type="caution">
    <text evidence="2">The sequence shown here is derived from an EMBL/GenBank/DDBJ whole genome shotgun (WGS) entry which is preliminary data.</text>
</comment>
<protein>
    <submittedName>
        <fullName evidence="2">Uncharacterized protein</fullName>
    </submittedName>
</protein>
<feature type="transmembrane region" description="Helical" evidence="1">
    <location>
        <begin position="96"/>
        <end position="117"/>
    </location>
</feature>
<feature type="transmembrane region" description="Helical" evidence="1">
    <location>
        <begin position="186"/>
        <end position="207"/>
    </location>
</feature>
<evidence type="ECO:0000313" key="3">
    <source>
        <dbReference type="Proteomes" id="UP001501196"/>
    </source>
</evidence>
<reference evidence="2 3" key="1">
    <citation type="journal article" date="2019" name="Int. J. Syst. Evol. Microbiol.">
        <title>The Global Catalogue of Microorganisms (GCM) 10K type strain sequencing project: providing services to taxonomists for standard genome sequencing and annotation.</title>
        <authorList>
            <consortium name="The Broad Institute Genomics Platform"/>
            <consortium name="The Broad Institute Genome Sequencing Center for Infectious Disease"/>
            <person name="Wu L."/>
            <person name="Ma J."/>
        </authorList>
    </citation>
    <scope>NUCLEOTIDE SEQUENCE [LARGE SCALE GENOMIC DNA]</scope>
    <source>
        <strain evidence="2 3">JCM 15672</strain>
    </source>
</reference>
<dbReference type="Proteomes" id="UP001501196">
    <property type="component" value="Unassembled WGS sequence"/>
</dbReference>
<evidence type="ECO:0000256" key="1">
    <source>
        <dbReference type="SAM" id="Phobius"/>
    </source>
</evidence>
<keyword evidence="1" id="KW-0812">Transmembrane</keyword>
<feature type="transmembrane region" description="Helical" evidence="1">
    <location>
        <begin position="155"/>
        <end position="180"/>
    </location>
</feature>
<accession>A0ABN2U9Y2</accession>
<organism evidence="2 3">
    <name type="scientific">Agromyces tropicus</name>
    <dbReference type="NCBI Taxonomy" id="555371"/>
    <lineage>
        <taxon>Bacteria</taxon>
        <taxon>Bacillati</taxon>
        <taxon>Actinomycetota</taxon>
        <taxon>Actinomycetes</taxon>
        <taxon>Micrococcales</taxon>
        <taxon>Microbacteriaceae</taxon>
        <taxon>Agromyces</taxon>
    </lineage>
</organism>
<feature type="transmembrane region" description="Helical" evidence="1">
    <location>
        <begin position="60"/>
        <end position="84"/>
    </location>
</feature>
<feature type="transmembrane region" description="Helical" evidence="1">
    <location>
        <begin position="123"/>
        <end position="143"/>
    </location>
</feature>
<feature type="transmembrane region" description="Helical" evidence="1">
    <location>
        <begin position="26"/>
        <end position="48"/>
    </location>
</feature>
<dbReference type="EMBL" id="BAAAPW010000002">
    <property type="protein sequence ID" value="GAA2032211.1"/>
    <property type="molecule type" value="Genomic_DNA"/>
</dbReference>
<keyword evidence="1" id="KW-1133">Transmembrane helix</keyword>
<gene>
    <name evidence="2" type="ORF">GCM10009819_15260</name>
</gene>
<dbReference type="RefSeq" id="WP_344371336.1">
    <property type="nucleotide sequence ID" value="NZ_BAAAPW010000002.1"/>
</dbReference>
<evidence type="ECO:0000313" key="2">
    <source>
        <dbReference type="EMBL" id="GAA2032211.1"/>
    </source>
</evidence>
<keyword evidence="1" id="KW-0472">Membrane</keyword>
<proteinExistence type="predicted"/>